<dbReference type="Pfam" id="PF00481">
    <property type="entry name" value="PP2C"/>
    <property type="match status" value="1"/>
</dbReference>
<dbReference type="InterPro" id="IPR036457">
    <property type="entry name" value="PPM-type-like_dom_sf"/>
</dbReference>
<evidence type="ECO:0000256" key="12">
    <source>
        <dbReference type="SAM" id="MobiDB-lite"/>
    </source>
</evidence>
<evidence type="ECO:0000259" key="13">
    <source>
        <dbReference type="PROSITE" id="PS51746"/>
    </source>
</evidence>
<evidence type="ECO:0000256" key="3">
    <source>
        <dbReference type="ARBA" id="ARBA00006702"/>
    </source>
</evidence>
<dbReference type="InterPro" id="IPR015655">
    <property type="entry name" value="PP2C"/>
</dbReference>
<keyword evidence="7" id="KW-0460">Magnesium</keyword>
<evidence type="ECO:0000256" key="10">
    <source>
        <dbReference type="ARBA" id="ARBA00047761"/>
    </source>
</evidence>
<dbReference type="EC" id="3.1.3.16" evidence="4"/>
<dbReference type="PANTHER" id="PTHR47992">
    <property type="entry name" value="PROTEIN PHOSPHATASE"/>
    <property type="match status" value="1"/>
</dbReference>
<evidence type="ECO:0000256" key="5">
    <source>
        <dbReference type="ARBA" id="ARBA00022723"/>
    </source>
</evidence>
<keyword evidence="6" id="KW-0378">Hydrolase</keyword>
<comment type="catalytic activity">
    <reaction evidence="11">
        <text>O-phospho-L-threonyl-[protein] + H2O = L-threonyl-[protein] + phosphate</text>
        <dbReference type="Rhea" id="RHEA:47004"/>
        <dbReference type="Rhea" id="RHEA-COMP:11060"/>
        <dbReference type="Rhea" id="RHEA-COMP:11605"/>
        <dbReference type="ChEBI" id="CHEBI:15377"/>
        <dbReference type="ChEBI" id="CHEBI:30013"/>
        <dbReference type="ChEBI" id="CHEBI:43474"/>
        <dbReference type="ChEBI" id="CHEBI:61977"/>
        <dbReference type="EC" id="3.1.3.16"/>
    </reaction>
</comment>
<evidence type="ECO:0000256" key="1">
    <source>
        <dbReference type="ARBA" id="ARBA00001936"/>
    </source>
</evidence>
<dbReference type="FunFam" id="3.60.40.10:FF:000022">
    <property type="entry name" value="probable protein phosphatase 2C 12"/>
    <property type="match status" value="1"/>
</dbReference>
<dbReference type="GO" id="GO:0004722">
    <property type="term" value="F:protein serine/threonine phosphatase activity"/>
    <property type="evidence" value="ECO:0007669"/>
    <property type="project" value="UniProtKB-EC"/>
</dbReference>
<dbReference type="PROSITE" id="PS51746">
    <property type="entry name" value="PPM_2"/>
    <property type="match status" value="1"/>
</dbReference>
<dbReference type="CDD" id="cd00143">
    <property type="entry name" value="PP2Cc"/>
    <property type="match status" value="1"/>
</dbReference>
<proteinExistence type="inferred from homology"/>
<evidence type="ECO:0000256" key="2">
    <source>
        <dbReference type="ARBA" id="ARBA00001946"/>
    </source>
</evidence>
<evidence type="ECO:0000256" key="11">
    <source>
        <dbReference type="ARBA" id="ARBA00048336"/>
    </source>
</evidence>
<feature type="domain" description="PPM-type phosphatase" evidence="13">
    <location>
        <begin position="25"/>
        <end position="294"/>
    </location>
</feature>
<evidence type="ECO:0000313" key="14">
    <source>
        <dbReference type="EMBL" id="KAL0438700.1"/>
    </source>
</evidence>
<gene>
    <name evidence="14" type="ORF">Slati_2353000</name>
</gene>
<evidence type="ECO:0000256" key="9">
    <source>
        <dbReference type="ARBA" id="ARBA00023211"/>
    </source>
</evidence>
<dbReference type="Gene3D" id="3.60.40.10">
    <property type="entry name" value="PPM-type phosphatase domain"/>
    <property type="match status" value="1"/>
</dbReference>
<dbReference type="AlphaFoldDB" id="A0AAW2WAC0"/>
<reference evidence="14" key="2">
    <citation type="journal article" date="2024" name="Plant">
        <title>Genomic evolution and insights into agronomic trait innovations of Sesamum species.</title>
        <authorList>
            <person name="Miao H."/>
            <person name="Wang L."/>
            <person name="Qu L."/>
            <person name="Liu H."/>
            <person name="Sun Y."/>
            <person name="Le M."/>
            <person name="Wang Q."/>
            <person name="Wei S."/>
            <person name="Zheng Y."/>
            <person name="Lin W."/>
            <person name="Duan Y."/>
            <person name="Cao H."/>
            <person name="Xiong S."/>
            <person name="Wang X."/>
            <person name="Wei L."/>
            <person name="Li C."/>
            <person name="Ma Q."/>
            <person name="Ju M."/>
            <person name="Zhao R."/>
            <person name="Li G."/>
            <person name="Mu C."/>
            <person name="Tian Q."/>
            <person name="Mei H."/>
            <person name="Zhang T."/>
            <person name="Gao T."/>
            <person name="Zhang H."/>
        </authorList>
    </citation>
    <scope>NUCLEOTIDE SEQUENCE</scope>
    <source>
        <strain evidence="14">KEN1</strain>
    </source>
</reference>
<dbReference type="InterPro" id="IPR001932">
    <property type="entry name" value="PPM-type_phosphatase-like_dom"/>
</dbReference>
<evidence type="ECO:0000256" key="4">
    <source>
        <dbReference type="ARBA" id="ARBA00013081"/>
    </source>
</evidence>
<comment type="catalytic activity">
    <reaction evidence="10">
        <text>O-phospho-L-seryl-[protein] + H2O = L-seryl-[protein] + phosphate</text>
        <dbReference type="Rhea" id="RHEA:20629"/>
        <dbReference type="Rhea" id="RHEA-COMP:9863"/>
        <dbReference type="Rhea" id="RHEA-COMP:11604"/>
        <dbReference type="ChEBI" id="CHEBI:15377"/>
        <dbReference type="ChEBI" id="CHEBI:29999"/>
        <dbReference type="ChEBI" id="CHEBI:43474"/>
        <dbReference type="ChEBI" id="CHEBI:83421"/>
        <dbReference type="EC" id="3.1.3.16"/>
    </reaction>
</comment>
<dbReference type="SMART" id="SM00331">
    <property type="entry name" value="PP2C_SIG"/>
    <property type="match status" value="1"/>
</dbReference>
<keyword evidence="5" id="KW-0479">Metal-binding</keyword>
<evidence type="ECO:0000256" key="6">
    <source>
        <dbReference type="ARBA" id="ARBA00022801"/>
    </source>
</evidence>
<evidence type="ECO:0000256" key="8">
    <source>
        <dbReference type="ARBA" id="ARBA00022912"/>
    </source>
</evidence>
<comment type="similarity">
    <text evidence="3">Belongs to the PP2C family.</text>
</comment>
<feature type="region of interest" description="Disordered" evidence="12">
    <location>
        <begin position="321"/>
        <end position="340"/>
    </location>
</feature>
<name>A0AAW2WAC0_9LAMI</name>
<sequence>MLSKSGDHQTVPLSVLLKRELANEKIERPEISHGQASQSKKGEDFTFIKTECQRVLGDGVTTYSVFALFDGHNGSAAAIYSKENLLNNVLSAIPPELNSDEWIAALPRALVAGFVKTDKDFQERAQTSGTTVTFVIIEGWVLTVASVGDSRGVLESAEGTICYLSADHRLDVSEEERERITASGGEVGRLNTGGGTEIGPLRCWPGGLCLSRSIGDLDVGEFIVPVPYVKQVKLPSTGGRLIISSDGVWDALSAEAAFECCRGMPADAAAAQIVKEAVQGKGLRDDTTCIVVDIHPPEKHDPPKPHVKKHGKKVFKNMFRKKTSESSSHSGKEEYSEPDVVEELFEEGSASLSERLDSKYPVCNIFKLFICAICQVEIKPGEGISIHAGTTDSRKLRPWDGPFLCSSCQEKKEAMEGKRLSGAGRYSSGSE</sequence>
<keyword evidence="9" id="KW-0464">Manganese</keyword>
<dbReference type="GO" id="GO:0046872">
    <property type="term" value="F:metal ion binding"/>
    <property type="evidence" value="ECO:0007669"/>
    <property type="project" value="UniProtKB-KW"/>
</dbReference>
<organism evidence="14">
    <name type="scientific">Sesamum latifolium</name>
    <dbReference type="NCBI Taxonomy" id="2727402"/>
    <lineage>
        <taxon>Eukaryota</taxon>
        <taxon>Viridiplantae</taxon>
        <taxon>Streptophyta</taxon>
        <taxon>Embryophyta</taxon>
        <taxon>Tracheophyta</taxon>
        <taxon>Spermatophyta</taxon>
        <taxon>Magnoliopsida</taxon>
        <taxon>eudicotyledons</taxon>
        <taxon>Gunneridae</taxon>
        <taxon>Pentapetalae</taxon>
        <taxon>asterids</taxon>
        <taxon>lamiids</taxon>
        <taxon>Lamiales</taxon>
        <taxon>Pedaliaceae</taxon>
        <taxon>Sesamum</taxon>
    </lineage>
</organism>
<dbReference type="SUPFAM" id="SSF81606">
    <property type="entry name" value="PP2C-like"/>
    <property type="match status" value="1"/>
</dbReference>
<dbReference type="EMBL" id="JACGWN010000008">
    <property type="protein sequence ID" value="KAL0438700.1"/>
    <property type="molecule type" value="Genomic_DNA"/>
</dbReference>
<comment type="caution">
    <text evidence="14">The sequence shown here is derived from an EMBL/GenBank/DDBJ whole genome shotgun (WGS) entry which is preliminary data.</text>
</comment>
<keyword evidence="8" id="KW-0904">Protein phosphatase</keyword>
<dbReference type="SMART" id="SM00332">
    <property type="entry name" value="PP2Cc"/>
    <property type="match status" value="1"/>
</dbReference>
<accession>A0AAW2WAC0</accession>
<protein>
    <recommendedName>
        <fullName evidence="4">protein-serine/threonine phosphatase</fullName>
        <ecNumber evidence="4">3.1.3.16</ecNumber>
    </recommendedName>
</protein>
<feature type="region of interest" description="Disordered" evidence="12">
    <location>
        <begin position="411"/>
        <end position="431"/>
    </location>
</feature>
<evidence type="ECO:0000256" key="7">
    <source>
        <dbReference type="ARBA" id="ARBA00022842"/>
    </source>
</evidence>
<comment type="cofactor">
    <cofactor evidence="2">
        <name>Mg(2+)</name>
        <dbReference type="ChEBI" id="CHEBI:18420"/>
    </cofactor>
</comment>
<reference evidence="14" key="1">
    <citation type="submission" date="2020-06" db="EMBL/GenBank/DDBJ databases">
        <authorList>
            <person name="Li T."/>
            <person name="Hu X."/>
            <person name="Zhang T."/>
            <person name="Song X."/>
            <person name="Zhang H."/>
            <person name="Dai N."/>
            <person name="Sheng W."/>
            <person name="Hou X."/>
            <person name="Wei L."/>
        </authorList>
    </citation>
    <scope>NUCLEOTIDE SEQUENCE</scope>
    <source>
        <strain evidence="14">KEN1</strain>
        <tissue evidence="14">Leaf</tissue>
    </source>
</reference>
<comment type="cofactor">
    <cofactor evidence="1">
        <name>Mn(2+)</name>
        <dbReference type="ChEBI" id="CHEBI:29035"/>
    </cofactor>
</comment>